<dbReference type="GeneID" id="85305703"/>
<protein>
    <submittedName>
        <fullName evidence="3">Uncharacterized protein</fullName>
    </submittedName>
</protein>
<gene>
    <name evidence="3" type="ORF">QBC33DRAFT_190489</name>
</gene>
<comment type="caution">
    <text evidence="3">The sequence shown here is derived from an EMBL/GenBank/DDBJ whole genome shotgun (WGS) entry which is preliminary data.</text>
</comment>
<evidence type="ECO:0000313" key="4">
    <source>
        <dbReference type="Proteomes" id="UP001244011"/>
    </source>
</evidence>
<feature type="region of interest" description="Disordered" evidence="1">
    <location>
        <begin position="75"/>
        <end position="95"/>
    </location>
</feature>
<dbReference type="AlphaFoldDB" id="A0AAJ0BYU3"/>
<reference evidence="3" key="1">
    <citation type="submission" date="2023-06" db="EMBL/GenBank/DDBJ databases">
        <title>Genome-scale phylogeny and comparative genomics of the fungal order Sordariales.</title>
        <authorList>
            <consortium name="Lawrence Berkeley National Laboratory"/>
            <person name="Hensen N."/>
            <person name="Bonometti L."/>
            <person name="Westerberg I."/>
            <person name="Brannstrom I.O."/>
            <person name="Guillou S."/>
            <person name="Cros-Aarteil S."/>
            <person name="Calhoun S."/>
            <person name="Haridas S."/>
            <person name="Kuo A."/>
            <person name="Mondo S."/>
            <person name="Pangilinan J."/>
            <person name="Riley R."/>
            <person name="Labutti K."/>
            <person name="Andreopoulos B."/>
            <person name="Lipzen A."/>
            <person name="Chen C."/>
            <person name="Yanf M."/>
            <person name="Daum C."/>
            <person name="Ng V."/>
            <person name="Clum A."/>
            <person name="Steindorff A."/>
            <person name="Ohm R."/>
            <person name="Martin F."/>
            <person name="Silar P."/>
            <person name="Natvig D."/>
            <person name="Lalanne C."/>
            <person name="Gautier V."/>
            <person name="Ament-Velasquez S.L."/>
            <person name="Kruys A."/>
            <person name="Hutchinson M.I."/>
            <person name="Powell A.J."/>
            <person name="Barry K."/>
            <person name="Miller A.N."/>
            <person name="Grigoriev I.V."/>
            <person name="Debuchy R."/>
            <person name="Gladieux P."/>
            <person name="Thoren M.H."/>
            <person name="Johannesson H."/>
        </authorList>
    </citation>
    <scope>NUCLEOTIDE SEQUENCE</scope>
    <source>
        <strain evidence="3">8032-3</strain>
    </source>
</reference>
<evidence type="ECO:0000256" key="1">
    <source>
        <dbReference type="SAM" id="MobiDB-lite"/>
    </source>
</evidence>
<dbReference type="Proteomes" id="UP001244011">
    <property type="component" value="Unassembled WGS sequence"/>
</dbReference>
<feature type="compositionally biased region" description="Basic residues" evidence="1">
    <location>
        <begin position="155"/>
        <end position="164"/>
    </location>
</feature>
<dbReference type="RefSeq" id="XP_060280814.1">
    <property type="nucleotide sequence ID" value="XM_060422516.1"/>
</dbReference>
<feature type="region of interest" description="Disordered" evidence="1">
    <location>
        <begin position="25"/>
        <end position="49"/>
    </location>
</feature>
<name>A0AAJ0BYU3_9PEZI</name>
<feature type="region of interest" description="Disordered" evidence="1">
    <location>
        <begin position="146"/>
        <end position="180"/>
    </location>
</feature>
<dbReference type="EMBL" id="MU839019">
    <property type="protein sequence ID" value="KAK1764601.1"/>
    <property type="molecule type" value="Genomic_DNA"/>
</dbReference>
<feature type="compositionally biased region" description="Low complexity" evidence="1">
    <location>
        <begin position="81"/>
        <end position="92"/>
    </location>
</feature>
<feature type="region of interest" description="Disordered" evidence="1">
    <location>
        <begin position="195"/>
        <end position="223"/>
    </location>
</feature>
<sequence length="223" mass="24535">MSRPNLNSALLVLLLLSAATSALPAARSSSRNGDGDKNTPQRLELPQSDEQPLYMRLDDVLERPGTDPTVVVVSQGRIIRGGDSSNDNKNNNTPNALARILSAPLQLVRDVFRGGDRDQDQDRHEEATAAAAAAVELRRRVDDRGELGGREHHHDHQHHRRHPLPHPPVRDGSGATTTTRRLLERRGKIHLYGYRYPDPEVEGEGKGMKGAQGGVVAGTRWQD</sequence>
<keyword evidence="4" id="KW-1185">Reference proteome</keyword>
<organism evidence="3 4">
    <name type="scientific">Phialemonium atrogriseum</name>
    <dbReference type="NCBI Taxonomy" id="1093897"/>
    <lineage>
        <taxon>Eukaryota</taxon>
        <taxon>Fungi</taxon>
        <taxon>Dikarya</taxon>
        <taxon>Ascomycota</taxon>
        <taxon>Pezizomycotina</taxon>
        <taxon>Sordariomycetes</taxon>
        <taxon>Sordariomycetidae</taxon>
        <taxon>Cephalothecales</taxon>
        <taxon>Cephalothecaceae</taxon>
        <taxon>Phialemonium</taxon>
    </lineage>
</organism>
<keyword evidence="2" id="KW-0732">Signal</keyword>
<proteinExistence type="predicted"/>
<feature type="signal peptide" evidence="2">
    <location>
        <begin position="1"/>
        <end position="22"/>
    </location>
</feature>
<evidence type="ECO:0000313" key="3">
    <source>
        <dbReference type="EMBL" id="KAK1764601.1"/>
    </source>
</evidence>
<accession>A0AAJ0BYU3</accession>
<evidence type="ECO:0000256" key="2">
    <source>
        <dbReference type="SAM" id="SignalP"/>
    </source>
</evidence>
<feature type="chain" id="PRO_5042558499" evidence="2">
    <location>
        <begin position="23"/>
        <end position="223"/>
    </location>
</feature>